<accession>A0A382KS67</accession>
<evidence type="ECO:0000313" key="1">
    <source>
        <dbReference type="EMBL" id="SVC26395.1"/>
    </source>
</evidence>
<dbReference type="AlphaFoldDB" id="A0A382KS67"/>
<dbReference type="EMBL" id="UINC01082014">
    <property type="protein sequence ID" value="SVC26395.1"/>
    <property type="molecule type" value="Genomic_DNA"/>
</dbReference>
<proteinExistence type="predicted"/>
<gene>
    <name evidence="1" type="ORF">METZ01_LOCUS279249</name>
</gene>
<sequence>MIGAGIAIGVVFGVSIGNVRRVLLLS</sequence>
<organism evidence="1">
    <name type="scientific">marine metagenome</name>
    <dbReference type="NCBI Taxonomy" id="408172"/>
    <lineage>
        <taxon>unclassified sequences</taxon>
        <taxon>metagenomes</taxon>
        <taxon>ecological metagenomes</taxon>
    </lineage>
</organism>
<reference evidence="1" key="1">
    <citation type="submission" date="2018-05" db="EMBL/GenBank/DDBJ databases">
        <authorList>
            <person name="Lanie J.A."/>
            <person name="Ng W.-L."/>
            <person name="Kazmierczak K.M."/>
            <person name="Andrzejewski T.M."/>
            <person name="Davidsen T.M."/>
            <person name="Wayne K.J."/>
            <person name="Tettelin H."/>
            <person name="Glass J.I."/>
            <person name="Rusch D."/>
            <person name="Podicherti R."/>
            <person name="Tsui H.-C.T."/>
            <person name="Winkler M.E."/>
        </authorList>
    </citation>
    <scope>NUCLEOTIDE SEQUENCE</scope>
</reference>
<name>A0A382KS67_9ZZZZ</name>
<protein>
    <submittedName>
        <fullName evidence="1">Uncharacterized protein</fullName>
    </submittedName>
</protein>